<dbReference type="AlphaFoldDB" id="A0A364NY79"/>
<dbReference type="Pfam" id="PF13472">
    <property type="entry name" value="Lipase_GDSL_2"/>
    <property type="match status" value="1"/>
</dbReference>
<dbReference type="InterPro" id="IPR051532">
    <property type="entry name" value="Ester_Hydrolysis_Enzymes"/>
</dbReference>
<keyword evidence="4" id="KW-1185">Reference proteome</keyword>
<dbReference type="EMBL" id="PGTO01000007">
    <property type="protein sequence ID" value="RAU21867.1"/>
    <property type="molecule type" value="Genomic_DNA"/>
</dbReference>
<evidence type="ECO:0000256" key="1">
    <source>
        <dbReference type="SAM" id="Phobius"/>
    </source>
</evidence>
<accession>A0A364NY79</accession>
<evidence type="ECO:0000259" key="2">
    <source>
        <dbReference type="Pfam" id="PF13472"/>
    </source>
</evidence>
<dbReference type="SUPFAM" id="SSF52266">
    <property type="entry name" value="SGNH hydrolase"/>
    <property type="match status" value="1"/>
</dbReference>
<keyword evidence="1" id="KW-1133">Transmembrane helix</keyword>
<dbReference type="Proteomes" id="UP000251075">
    <property type="component" value="Unassembled WGS sequence"/>
</dbReference>
<comment type="caution">
    <text evidence="3">The sequence shown here is derived from an EMBL/GenBank/DDBJ whole genome shotgun (WGS) entry which is preliminary data.</text>
</comment>
<dbReference type="RefSeq" id="WP_112144667.1">
    <property type="nucleotide sequence ID" value="NZ_PGTO01000007.1"/>
</dbReference>
<keyword evidence="1" id="KW-0472">Membrane</keyword>
<protein>
    <recommendedName>
        <fullName evidence="2">SGNH hydrolase-type esterase domain-containing protein</fullName>
    </recommendedName>
</protein>
<name>A0A364NY79_9PROT</name>
<feature type="transmembrane region" description="Helical" evidence="1">
    <location>
        <begin position="6"/>
        <end position="26"/>
    </location>
</feature>
<sequence length="371" mass="40859">MRTKLIGWAVILAIVMLGVELVARLIEAGREQLIAIPAIAKAINETMVLDPYKVASDRYGGHWGLKPGYTADSQELVAAKLAVGKVEGGIAIATVPTGRLAINSQGFKGQEIDLGHRLRRILFLGDSVTFGLPGVDYVSLYQENLAARGRLVEAINGGVEGYWLRNHLLEINRYIALKPDIVVIFAGWNDIYGEYPPALSSSFATIRLLEQVGRLLARLGSDDKTRARALLNKRKRLDPTDPILGRLQHDTPLFLERTKQLGDSLSKNGARVVLATLPGLYMPDQIPDGATLAKGHLPQWTDNPLALAIVTDRANQNLRELAVSRGWKLLDLEAWSREALVPRDRYFVDSVHLTADGYRLMGRHLADSLSP</sequence>
<gene>
    <name evidence="3" type="ORF">CU669_11220</name>
</gene>
<evidence type="ECO:0000313" key="4">
    <source>
        <dbReference type="Proteomes" id="UP000251075"/>
    </source>
</evidence>
<reference evidence="3 4" key="1">
    <citation type="submission" date="2017-11" db="EMBL/GenBank/DDBJ databases">
        <title>Draft genome sequence of magnetotactic bacterium Magnetospirillum kuznetsovii LBB-42.</title>
        <authorList>
            <person name="Grouzdev D.S."/>
            <person name="Rysina M.S."/>
            <person name="Baslerov R.V."/>
            <person name="Koziaeva V."/>
        </authorList>
    </citation>
    <scope>NUCLEOTIDE SEQUENCE [LARGE SCALE GENOMIC DNA]</scope>
    <source>
        <strain evidence="3 4">LBB-42</strain>
    </source>
</reference>
<evidence type="ECO:0000313" key="3">
    <source>
        <dbReference type="EMBL" id="RAU21867.1"/>
    </source>
</evidence>
<dbReference type="GO" id="GO:0016788">
    <property type="term" value="F:hydrolase activity, acting on ester bonds"/>
    <property type="evidence" value="ECO:0007669"/>
    <property type="project" value="UniProtKB-ARBA"/>
</dbReference>
<dbReference type="Gene3D" id="3.40.50.1110">
    <property type="entry name" value="SGNH hydrolase"/>
    <property type="match status" value="1"/>
</dbReference>
<proteinExistence type="predicted"/>
<keyword evidence="1" id="KW-0812">Transmembrane</keyword>
<feature type="domain" description="SGNH hydrolase-type esterase" evidence="2">
    <location>
        <begin position="123"/>
        <end position="360"/>
    </location>
</feature>
<dbReference type="PANTHER" id="PTHR30383">
    <property type="entry name" value="THIOESTERASE 1/PROTEASE 1/LYSOPHOSPHOLIPASE L1"/>
    <property type="match status" value="1"/>
</dbReference>
<dbReference type="InterPro" id="IPR013830">
    <property type="entry name" value="SGNH_hydro"/>
</dbReference>
<dbReference type="InterPro" id="IPR036514">
    <property type="entry name" value="SGNH_hydro_sf"/>
</dbReference>
<dbReference type="OrthoDB" id="916975at2"/>
<organism evidence="3 4">
    <name type="scientific">Paramagnetospirillum kuznetsovii</name>
    <dbReference type="NCBI Taxonomy" id="2053833"/>
    <lineage>
        <taxon>Bacteria</taxon>
        <taxon>Pseudomonadati</taxon>
        <taxon>Pseudomonadota</taxon>
        <taxon>Alphaproteobacteria</taxon>
        <taxon>Rhodospirillales</taxon>
        <taxon>Magnetospirillaceae</taxon>
        <taxon>Paramagnetospirillum</taxon>
    </lineage>
</organism>